<evidence type="ECO:0000256" key="3">
    <source>
        <dbReference type="ARBA" id="ARBA00022723"/>
    </source>
</evidence>
<proteinExistence type="inferred from homology"/>
<keyword evidence="1 5" id="KW-0349">Heme</keyword>
<dbReference type="GO" id="GO:0008941">
    <property type="term" value="F:nitric oxide dioxygenase NAD(P)H activity"/>
    <property type="evidence" value="ECO:0007669"/>
    <property type="project" value="TreeGrafter"/>
</dbReference>
<evidence type="ECO:0000256" key="4">
    <source>
        <dbReference type="ARBA" id="ARBA00023004"/>
    </source>
</evidence>
<dbReference type="SUPFAM" id="SSF46458">
    <property type="entry name" value="Globin-like"/>
    <property type="match status" value="1"/>
</dbReference>
<keyword evidence="2 5" id="KW-0561">Oxygen transport</keyword>
<evidence type="ECO:0000256" key="5">
    <source>
        <dbReference type="RuleBase" id="RU000356"/>
    </source>
</evidence>
<name>A0A6J4Q6V9_9ACTN</name>
<evidence type="ECO:0000256" key="1">
    <source>
        <dbReference type="ARBA" id="ARBA00022617"/>
    </source>
</evidence>
<dbReference type="PANTHER" id="PTHR43396">
    <property type="entry name" value="FLAVOHEMOPROTEIN"/>
    <property type="match status" value="1"/>
</dbReference>
<feature type="domain" description="Globin" evidence="6">
    <location>
        <begin position="1"/>
        <end position="127"/>
    </location>
</feature>
<dbReference type="InterPro" id="IPR009050">
    <property type="entry name" value="Globin-like_sf"/>
</dbReference>
<dbReference type="GO" id="GO:0071500">
    <property type="term" value="P:cellular response to nitrosative stress"/>
    <property type="evidence" value="ECO:0007669"/>
    <property type="project" value="TreeGrafter"/>
</dbReference>
<dbReference type="CDD" id="cd12131">
    <property type="entry name" value="HGbI-like"/>
    <property type="match status" value="1"/>
</dbReference>
<dbReference type="GO" id="GO:0071949">
    <property type="term" value="F:FAD binding"/>
    <property type="evidence" value="ECO:0007669"/>
    <property type="project" value="TreeGrafter"/>
</dbReference>
<evidence type="ECO:0000256" key="2">
    <source>
        <dbReference type="ARBA" id="ARBA00022621"/>
    </source>
</evidence>
<accession>A0A6J4Q6V9</accession>
<protein>
    <submittedName>
        <fullName evidence="7">Bacterial haemoglobin</fullName>
    </submittedName>
</protein>
<evidence type="ECO:0000313" key="7">
    <source>
        <dbReference type="EMBL" id="CAA9435601.1"/>
    </source>
</evidence>
<reference evidence="7" key="1">
    <citation type="submission" date="2020-02" db="EMBL/GenBank/DDBJ databases">
        <authorList>
            <person name="Meier V. D."/>
        </authorList>
    </citation>
    <scope>NUCLEOTIDE SEQUENCE</scope>
    <source>
        <strain evidence="7">AVDCRST_MAG37</strain>
    </source>
</reference>
<dbReference type="Pfam" id="PF00042">
    <property type="entry name" value="Globin"/>
    <property type="match status" value="1"/>
</dbReference>
<dbReference type="PROSITE" id="PS01033">
    <property type="entry name" value="GLOBIN"/>
    <property type="match status" value="1"/>
</dbReference>
<dbReference type="EMBL" id="CADCVD010000036">
    <property type="protein sequence ID" value="CAA9435601.1"/>
    <property type="molecule type" value="Genomic_DNA"/>
</dbReference>
<evidence type="ECO:0000259" key="6">
    <source>
        <dbReference type="PROSITE" id="PS01033"/>
    </source>
</evidence>
<dbReference type="GO" id="GO:0020037">
    <property type="term" value="F:heme binding"/>
    <property type="evidence" value="ECO:0007669"/>
    <property type="project" value="InterPro"/>
</dbReference>
<dbReference type="Gene3D" id="1.10.490.10">
    <property type="entry name" value="Globins"/>
    <property type="match status" value="1"/>
</dbReference>
<dbReference type="GO" id="GO:0046210">
    <property type="term" value="P:nitric oxide catabolic process"/>
    <property type="evidence" value="ECO:0007669"/>
    <property type="project" value="TreeGrafter"/>
</dbReference>
<dbReference type="GO" id="GO:0046872">
    <property type="term" value="F:metal ion binding"/>
    <property type="evidence" value="ECO:0007669"/>
    <property type="project" value="UniProtKB-KW"/>
</dbReference>
<dbReference type="GO" id="GO:0005344">
    <property type="term" value="F:oxygen carrier activity"/>
    <property type="evidence" value="ECO:0007669"/>
    <property type="project" value="UniProtKB-KW"/>
</dbReference>
<dbReference type="InterPro" id="IPR012292">
    <property type="entry name" value="Globin/Proto"/>
</dbReference>
<dbReference type="AlphaFoldDB" id="A0A6J4Q6V9"/>
<dbReference type="GO" id="GO:0019825">
    <property type="term" value="F:oxygen binding"/>
    <property type="evidence" value="ECO:0007669"/>
    <property type="project" value="InterPro"/>
</dbReference>
<gene>
    <name evidence="7" type="ORF">AVDCRST_MAG37-936</name>
</gene>
<dbReference type="InterPro" id="IPR000971">
    <property type="entry name" value="Globin"/>
</dbReference>
<sequence length="128" mass="14166">MVRTTWEKVIPISDVAARLFHGKLFELDPGVRPLFTSDMEEQGRKLMQMITVAVQGLDNLDQTLPAVRGLGRRHADYGVKDEHYDTAGAALLWTLGQGLGDGFRTEVQESWATTYGMLASVMKDAARA</sequence>
<dbReference type="PANTHER" id="PTHR43396:SF3">
    <property type="entry name" value="FLAVOHEMOPROTEIN"/>
    <property type="match status" value="1"/>
</dbReference>
<keyword evidence="4" id="KW-0408">Iron</keyword>
<comment type="similarity">
    <text evidence="5">Belongs to the globin family.</text>
</comment>
<organism evidence="7">
    <name type="scientific">uncultured Rubrobacteraceae bacterium</name>
    <dbReference type="NCBI Taxonomy" id="349277"/>
    <lineage>
        <taxon>Bacteria</taxon>
        <taxon>Bacillati</taxon>
        <taxon>Actinomycetota</taxon>
        <taxon>Rubrobacteria</taxon>
        <taxon>Rubrobacterales</taxon>
        <taxon>Rubrobacteraceae</taxon>
        <taxon>environmental samples</taxon>
    </lineage>
</organism>
<keyword evidence="5" id="KW-0813">Transport</keyword>
<keyword evidence="3" id="KW-0479">Metal-binding</keyword>